<dbReference type="EMBL" id="JRPF02000006">
    <property type="protein sequence ID" value="TLD78389.1"/>
    <property type="molecule type" value="Genomic_DNA"/>
</dbReference>
<dbReference type="EMBL" id="LN907858">
    <property type="protein sequence ID" value="CUU39124.1"/>
    <property type="molecule type" value="Genomic_DNA"/>
</dbReference>
<dbReference type="GeneID" id="78150576"/>
<evidence type="ECO:0000256" key="1">
    <source>
        <dbReference type="SAM" id="Coils"/>
    </source>
</evidence>
<dbReference type="Pfam" id="PF02050">
    <property type="entry name" value="FliJ"/>
    <property type="match status" value="1"/>
</dbReference>
<sequence length="142" mass="16774">MKTKFSSIVSLRKKDMQECERVIMQNENRIANKQMQIDAIADEVVKLEMPRSGTFYAFKAYDEVKKMLFYRMSVAQSELDELQANKAILQAQYKKCHIEYEKMAFLDKREQENILQAIKMQEKKEVDEIAMMLYNNVDGKVI</sequence>
<accession>A0A099UF26</accession>
<dbReference type="GO" id="GO:0071973">
    <property type="term" value="P:bacterial-type flagellum-dependent cell motility"/>
    <property type="evidence" value="ECO:0007669"/>
    <property type="project" value="InterPro"/>
</dbReference>
<dbReference type="InterPro" id="IPR012823">
    <property type="entry name" value="Flagell_FliJ"/>
</dbReference>
<dbReference type="Proteomes" id="UP000029925">
    <property type="component" value="Unassembled WGS sequence"/>
</dbReference>
<dbReference type="AlphaFoldDB" id="A0A099UF26"/>
<evidence type="ECO:0000313" key="5">
    <source>
        <dbReference type="Proteomes" id="UP000064525"/>
    </source>
</evidence>
<name>A0A099UF26_9HELI</name>
<dbReference type="GO" id="GO:0009288">
    <property type="term" value="C:bacterial-type flagellum"/>
    <property type="evidence" value="ECO:0007669"/>
    <property type="project" value="InterPro"/>
</dbReference>
<dbReference type="KEGG" id="hty:BN2458_PEG0237"/>
<reference evidence="5" key="3">
    <citation type="submission" date="2015-11" db="EMBL/GenBank/DDBJ databases">
        <authorList>
            <person name="Anvar S.Y."/>
        </authorList>
    </citation>
    <scope>NUCLEOTIDE SEQUENCE [LARGE SCALE GENOMIC DNA]</scope>
</reference>
<protein>
    <submittedName>
        <fullName evidence="2">Uncharacterized protein</fullName>
    </submittedName>
</protein>
<evidence type="ECO:0000313" key="3">
    <source>
        <dbReference type="EMBL" id="TLD78389.1"/>
    </source>
</evidence>
<dbReference type="RefSeq" id="WP_034342230.1">
    <property type="nucleotide sequence ID" value="NZ_CAOMJD010000023.1"/>
</dbReference>
<dbReference type="Proteomes" id="UP000064525">
    <property type="component" value="Chromosome I"/>
</dbReference>
<feature type="coiled-coil region" evidence="1">
    <location>
        <begin position="16"/>
        <end position="43"/>
    </location>
</feature>
<proteinExistence type="predicted"/>
<dbReference type="STRING" id="76936.BN2458_PEG0237"/>
<gene>
    <name evidence="2" type="ORF">BN2458_PEG0237</name>
    <name evidence="3" type="ORF">LS75_006375</name>
</gene>
<reference evidence="3 4" key="1">
    <citation type="journal article" date="2014" name="Genome Announc.">
        <title>Draft genome sequences of eight enterohepatic helicobacter species isolated from both laboratory and wild rodents.</title>
        <authorList>
            <person name="Sheh A."/>
            <person name="Shen Z."/>
            <person name="Fox J.G."/>
        </authorList>
    </citation>
    <scope>NUCLEOTIDE SEQUENCE [LARGE SCALE GENOMIC DNA]</scope>
    <source>
        <strain evidence="3 4">MIT 98-6810</strain>
    </source>
</reference>
<evidence type="ECO:0000313" key="4">
    <source>
        <dbReference type="Proteomes" id="UP000029925"/>
    </source>
</evidence>
<dbReference type="OrthoDB" id="5328666at2"/>
<reference evidence="2" key="2">
    <citation type="submission" date="2015-11" db="EMBL/GenBank/DDBJ databases">
        <authorList>
            <person name="Zhang Y."/>
            <person name="Guo Z."/>
        </authorList>
    </citation>
    <scope>NUCLEOTIDE SEQUENCE</scope>
    <source>
        <strain evidence="2">1</strain>
    </source>
</reference>
<keyword evidence="1" id="KW-0175">Coiled coil</keyword>
<keyword evidence="4" id="KW-1185">Reference proteome</keyword>
<organism evidence="2 5">
    <name type="scientific">Helicobacter typhlonius</name>
    <dbReference type="NCBI Taxonomy" id="76936"/>
    <lineage>
        <taxon>Bacteria</taxon>
        <taxon>Pseudomonadati</taxon>
        <taxon>Campylobacterota</taxon>
        <taxon>Epsilonproteobacteria</taxon>
        <taxon>Campylobacterales</taxon>
        <taxon>Helicobacteraceae</taxon>
        <taxon>Helicobacter</taxon>
    </lineage>
</organism>
<dbReference type="PATRIC" id="fig|76936.10.peg.229"/>
<feature type="coiled-coil region" evidence="1">
    <location>
        <begin position="72"/>
        <end position="99"/>
    </location>
</feature>
<evidence type="ECO:0000313" key="2">
    <source>
        <dbReference type="EMBL" id="CUU39124.1"/>
    </source>
</evidence>